<evidence type="ECO:0000256" key="1">
    <source>
        <dbReference type="SAM" id="MobiDB-lite"/>
    </source>
</evidence>
<dbReference type="EMBL" id="VFPE01000003">
    <property type="protein sequence ID" value="TQM25102.1"/>
    <property type="molecule type" value="Genomic_DNA"/>
</dbReference>
<proteinExistence type="predicted"/>
<organism evidence="2 3">
    <name type="scientific">Microbacterium kyungheense</name>
    <dbReference type="NCBI Taxonomy" id="1263636"/>
    <lineage>
        <taxon>Bacteria</taxon>
        <taxon>Bacillati</taxon>
        <taxon>Actinomycetota</taxon>
        <taxon>Actinomycetes</taxon>
        <taxon>Micrococcales</taxon>
        <taxon>Microbacteriaceae</taxon>
        <taxon>Microbacterium</taxon>
    </lineage>
</organism>
<gene>
    <name evidence="2" type="ORF">FB391_2561</name>
</gene>
<reference evidence="2 3" key="1">
    <citation type="submission" date="2019-06" db="EMBL/GenBank/DDBJ databases">
        <title>Sequencing the genomes of 1000 actinobacteria strains.</title>
        <authorList>
            <person name="Klenk H.-P."/>
        </authorList>
    </citation>
    <scope>NUCLEOTIDE SEQUENCE [LARGE SCALE GENOMIC DNA]</scope>
    <source>
        <strain evidence="2 3">DSM 105492</strain>
    </source>
</reference>
<dbReference type="Pfam" id="PF13730">
    <property type="entry name" value="HTH_36"/>
    <property type="match status" value="1"/>
</dbReference>
<dbReference type="RefSeq" id="WP_185843054.1">
    <property type="nucleotide sequence ID" value="NZ_BAABLH010000002.1"/>
</dbReference>
<accession>A0A543EU48</accession>
<evidence type="ECO:0000313" key="2">
    <source>
        <dbReference type="EMBL" id="TQM25102.1"/>
    </source>
</evidence>
<dbReference type="Gene3D" id="1.10.10.10">
    <property type="entry name" value="Winged helix-like DNA-binding domain superfamily/Winged helix DNA-binding domain"/>
    <property type="match status" value="1"/>
</dbReference>
<dbReference type="SUPFAM" id="SSF46785">
    <property type="entry name" value="Winged helix' DNA-binding domain"/>
    <property type="match status" value="1"/>
</dbReference>
<feature type="region of interest" description="Disordered" evidence="1">
    <location>
        <begin position="132"/>
        <end position="188"/>
    </location>
</feature>
<evidence type="ECO:0000313" key="3">
    <source>
        <dbReference type="Proteomes" id="UP000320235"/>
    </source>
</evidence>
<keyword evidence="3" id="KW-1185">Reference proteome</keyword>
<comment type="caution">
    <text evidence="2">The sequence shown here is derived from an EMBL/GenBank/DDBJ whole genome shotgun (WGS) entry which is preliminary data.</text>
</comment>
<dbReference type="Proteomes" id="UP000320235">
    <property type="component" value="Unassembled WGS sequence"/>
</dbReference>
<dbReference type="AlphaFoldDB" id="A0A543EU48"/>
<dbReference type="InterPro" id="IPR036388">
    <property type="entry name" value="WH-like_DNA-bd_sf"/>
</dbReference>
<protein>
    <submittedName>
        <fullName evidence="2">Helix-turn-helix protein</fullName>
    </submittedName>
</protein>
<sequence>MSAEALAIALNHSRAKGTAKVVLLGIANHDGDGGAWPSIGTLARYANVDARTVQRAIDSLEKLGEVRRIIQGGGTHLTSDAHRPNLYRVTLRCPSDCDRTAQHRVGAVDRSPAPIASLADYGVRVTSVSPPDAGVAPGVTRMSPGRVTSVSPEPDLELTTHLPETNSRDRERANACTVGKRRGKPHRPTSTGYCLDCGARVDVSEEARA</sequence>
<dbReference type="InterPro" id="IPR036390">
    <property type="entry name" value="WH_DNA-bd_sf"/>
</dbReference>
<name>A0A543EU48_9MICO</name>